<protein>
    <recommendedName>
        <fullName evidence="1">Reverse transcriptase domain-containing protein</fullName>
    </recommendedName>
</protein>
<feature type="domain" description="Reverse transcriptase" evidence="1">
    <location>
        <begin position="1"/>
        <end position="269"/>
    </location>
</feature>
<dbReference type="Pfam" id="PF00078">
    <property type="entry name" value="RVT_1"/>
    <property type="match status" value="1"/>
</dbReference>
<dbReference type="InterPro" id="IPR000477">
    <property type="entry name" value="RT_dom"/>
</dbReference>
<dbReference type="PROSITE" id="PS50878">
    <property type="entry name" value="RT_POL"/>
    <property type="match status" value="1"/>
</dbReference>
<dbReference type="InterPro" id="IPR006994">
    <property type="entry name" value="TCF25/Rqc1"/>
</dbReference>
<keyword evidence="3" id="KW-1185">Reference proteome</keyword>
<organism evidence="2 3">
    <name type="scientific">Periplaneta americana</name>
    <name type="common">American cockroach</name>
    <name type="synonym">Blatta americana</name>
    <dbReference type="NCBI Taxonomy" id="6978"/>
    <lineage>
        <taxon>Eukaryota</taxon>
        <taxon>Metazoa</taxon>
        <taxon>Ecdysozoa</taxon>
        <taxon>Arthropoda</taxon>
        <taxon>Hexapoda</taxon>
        <taxon>Insecta</taxon>
        <taxon>Pterygota</taxon>
        <taxon>Neoptera</taxon>
        <taxon>Polyneoptera</taxon>
        <taxon>Dictyoptera</taxon>
        <taxon>Blattodea</taxon>
        <taxon>Blattoidea</taxon>
        <taxon>Blattidae</taxon>
        <taxon>Blattinae</taxon>
        <taxon>Periplaneta</taxon>
    </lineage>
</organism>
<gene>
    <name evidence="2" type="ORF">ANN_28123</name>
</gene>
<dbReference type="PANTHER" id="PTHR22684:SF0">
    <property type="entry name" value="RIBOSOME QUALITY CONTROL COMPLEX SUBUNIT TCF25"/>
    <property type="match status" value="1"/>
</dbReference>
<dbReference type="Pfam" id="PF04910">
    <property type="entry name" value="Tcf25"/>
    <property type="match status" value="1"/>
</dbReference>
<name>A0ABQ8S669_PERAM</name>
<sequence>MFQVSLILESQVVYRYHPKLDEEGKKLLRKKGLLSFVCIMNVKHSEISTVVNRATHHTQESETLLDIIATTNPQLALMNGQLPAPGISAHNIIFQEYSLYCPKYKPHIIIPNAFGSVDIDLLLAKMEAVHLSDNTLSCMDSYLRDCQQCVSLDNQFSQWRCTKAGVPQGSILGPLLFSIYINDVSKNLQYCRYHLYADDLQLYIHSRPNAINELIDKLNCDLATVSTWAANFGLALNPRFMGARKPILHVSRRNLNPNNELKRKFGSKVIQNEQRYSIFSESHPSIIGLHGVFFFESVWITLFSWSIQIDLSLSMKLVGNIHYDYAYFQYEHNTNYQQVQKRFLDAVESLNPDNIVAIINEVPYHVDALIQLSDLCKISEDLQMAAQLNERALYCLECAFHPLFNMAKGNCRLDYRRQENRALFITLFKHLTFVGQRACYRTALELCRLLLSLDPDEDPLGVILCIDFYALRSMKYEWLVCAYDEWEPTRNVSQLPNFAFSVAMAYYQLDEEPEAEKKIAANDLLQKALIMFPGVLLPLLDKCSVQPDSRVSSHPFFTTRAIMSQSPALSQLIQLYVYRNYHMWKEYGMLEWLERNVHVVLDRVDESDPFIIECEEKRKRRYQKAPRNILRHIILSDIKEVSATLTDESDGPILSYDPLPPVDSINLSILPNFNINEPAPAVDGLQLMNDAGGGGEAEGAAAAAAARVDLTRSVTSLLDAMRDLLSNINFQPDVPNDADVDEDSED</sequence>
<evidence type="ECO:0000313" key="3">
    <source>
        <dbReference type="Proteomes" id="UP001148838"/>
    </source>
</evidence>
<dbReference type="Proteomes" id="UP001148838">
    <property type="component" value="Unassembled WGS sequence"/>
</dbReference>
<dbReference type="InterPro" id="IPR043502">
    <property type="entry name" value="DNA/RNA_pol_sf"/>
</dbReference>
<dbReference type="SUPFAM" id="SSF56672">
    <property type="entry name" value="DNA/RNA polymerases"/>
    <property type="match status" value="1"/>
</dbReference>
<dbReference type="EMBL" id="JAJSOF020000035">
    <property type="protein sequence ID" value="KAJ4429361.1"/>
    <property type="molecule type" value="Genomic_DNA"/>
</dbReference>
<evidence type="ECO:0000259" key="1">
    <source>
        <dbReference type="PROSITE" id="PS50878"/>
    </source>
</evidence>
<dbReference type="PANTHER" id="PTHR22684">
    <property type="entry name" value="NULP1-RELATED"/>
    <property type="match status" value="1"/>
</dbReference>
<comment type="caution">
    <text evidence="2">The sequence shown here is derived from an EMBL/GenBank/DDBJ whole genome shotgun (WGS) entry which is preliminary data.</text>
</comment>
<proteinExistence type="predicted"/>
<reference evidence="2 3" key="1">
    <citation type="journal article" date="2022" name="Allergy">
        <title>Genome assembly and annotation of Periplaneta americana reveal a comprehensive cockroach allergen profile.</title>
        <authorList>
            <person name="Wang L."/>
            <person name="Xiong Q."/>
            <person name="Saelim N."/>
            <person name="Wang L."/>
            <person name="Nong W."/>
            <person name="Wan A.T."/>
            <person name="Shi M."/>
            <person name="Liu X."/>
            <person name="Cao Q."/>
            <person name="Hui J.H.L."/>
            <person name="Sookrung N."/>
            <person name="Leung T.F."/>
            <person name="Tungtrongchitr A."/>
            <person name="Tsui S.K.W."/>
        </authorList>
    </citation>
    <scope>NUCLEOTIDE SEQUENCE [LARGE SCALE GENOMIC DNA]</scope>
    <source>
        <strain evidence="2">PWHHKU_190912</strain>
    </source>
</reference>
<accession>A0ABQ8S669</accession>
<evidence type="ECO:0000313" key="2">
    <source>
        <dbReference type="EMBL" id="KAJ4429361.1"/>
    </source>
</evidence>